<dbReference type="InterPro" id="IPR020945">
    <property type="entry name" value="DMSO/NO3_reduct_chaperone"/>
</dbReference>
<dbReference type="PANTHER" id="PTHR34227">
    <property type="entry name" value="CHAPERONE PROTEIN YCDY"/>
    <property type="match status" value="1"/>
</dbReference>
<reference evidence="2 3" key="1">
    <citation type="submission" date="2011-11" db="EMBL/GenBank/DDBJ databases">
        <authorList>
            <person name="Weinstock G."/>
            <person name="Sodergren E."/>
            <person name="Clifton S."/>
            <person name="Fulton L."/>
            <person name="Fulton B."/>
            <person name="Courtney L."/>
            <person name="Fronick C."/>
            <person name="Harrison M."/>
            <person name="Strong C."/>
            <person name="Farmer C."/>
            <person name="Delahaunty K."/>
            <person name="Markovic C."/>
            <person name="Hall O."/>
            <person name="Minx P."/>
            <person name="Tomlinson C."/>
            <person name="Mitreva M."/>
            <person name="Hou S."/>
            <person name="Chen J."/>
            <person name="Wollam A."/>
            <person name="Pepin K.H."/>
            <person name="Johnson M."/>
            <person name="Bhonagiri V."/>
            <person name="Zhang X."/>
            <person name="Suruliraj S."/>
            <person name="Warren W."/>
            <person name="Chinwalla A."/>
            <person name="Mardis E.R."/>
            <person name="Wilson R.K."/>
        </authorList>
    </citation>
    <scope>NUCLEOTIDE SEQUENCE [LARGE SCALE GENOMIC DNA]</scope>
    <source>
        <strain evidence="2 3">YIT 11816</strain>
    </source>
</reference>
<organism evidence="2 3">
    <name type="scientific">Sutterella parvirubra YIT 11816</name>
    <dbReference type="NCBI Taxonomy" id="762967"/>
    <lineage>
        <taxon>Bacteria</taxon>
        <taxon>Pseudomonadati</taxon>
        <taxon>Pseudomonadota</taxon>
        <taxon>Betaproteobacteria</taxon>
        <taxon>Burkholderiales</taxon>
        <taxon>Sutterellaceae</taxon>
        <taxon>Sutterella</taxon>
    </lineage>
</organism>
<protein>
    <recommendedName>
        <fullName evidence="4">Cytoplasmic chaperone TorD</fullName>
    </recommendedName>
</protein>
<dbReference type="STRING" id="762967.HMPREF9440_01410"/>
<dbReference type="SUPFAM" id="SSF89155">
    <property type="entry name" value="TorD-like"/>
    <property type="match status" value="1"/>
</dbReference>
<dbReference type="PANTHER" id="PTHR34227:SF1">
    <property type="entry name" value="DIMETHYL SULFOXIDE REDUCTASE CHAPERONE-RELATED"/>
    <property type="match status" value="1"/>
</dbReference>
<gene>
    <name evidence="2" type="ORF">HMPREF9440_01410</name>
</gene>
<evidence type="ECO:0000256" key="1">
    <source>
        <dbReference type="ARBA" id="ARBA00023186"/>
    </source>
</evidence>
<dbReference type="Gene3D" id="1.10.3480.10">
    <property type="entry name" value="TorD-like"/>
    <property type="match status" value="1"/>
</dbReference>
<evidence type="ECO:0000313" key="2">
    <source>
        <dbReference type="EMBL" id="EHY31213.1"/>
    </source>
</evidence>
<proteinExistence type="predicted"/>
<dbReference type="HOGENOM" id="CLU_1395688_0_0_4"/>
<keyword evidence="3" id="KW-1185">Reference proteome</keyword>
<sequence>MQEIRPMATPRLENYARQSVFDALAALFIHPETSGVIERFQDAVKIAGALAAELGMDPAPMDRLLEKPMPDPHAVQAEYKRLFLDDAPNRIPLTESEWNLKAQLGIQAPRAACCIAYDEAEIAITDELGVPADHLGMIFGFLTVLFLKENAAAAERFFDDHPAKWLAQLAAEIRRRPDAQFFVDAAEVLDTVLEIEATLREDQTL</sequence>
<evidence type="ECO:0008006" key="4">
    <source>
        <dbReference type="Google" id="ProtNLM"/>
    </source>
</evidence>
<dbReference type="InterPro" id="IPR036411">
    <property type="entry name" value="TorD-like_sf"/>
</dbReference>
<accession>H3KF93</accession>
<name>H3KF93_9BURK</name>
<keyword evidence="1" id="KW-0143">Chaperone</keyword>
<dbReference type="InterPro" id="IPR050289">
    <property type="entry name" value="TorD/DmsD_chaperones"/>
</dbReference>
<dbReference type="EMBL" id="AFBQ01000200">
    <property type="protein sequence ID" value="EHY31213.1"/>
    <property type="molecule type" value="Genomic_DNA"/>
</dbReference>
<dbReference type="PATRIC" id="fig|762967.3.peg.1109"/>
<dbReference type="Proteomes" id="UP000004956">
    <property type="component" value="Unassembled WGS sequence"/>
</dbReference>
<dbReference type="AlphaFoldDB" id="H3KF93"/>
<comment type="caution">
    <text evidence="2">The sequence shown here is derived from an EMBL/GenBank/DDBJ whole genome shotgun (WGS) entry which is preliminary data.</text>
</comment>
<dbReference type="Pfam" id="PF02613">
    <property type="entry name" value="Nitrate_red_del"/>
    <property type="match status" value="1"/>
</dbReference>
<evidence type="ECO:0000313" key="3">
    <source>
        <dbReference type="Proteomes" id="UP000004956"/>
    </source>
</evidence>